<evidence type="ECO:0000256" key="1">
    <source>
        <dbReference type="SAM" id="MobiDB-lite"/>
    </source>
</evidence>
<feature type="compositionally biased region" description="Basic and acidic residues" evidence="1">
    <location>
        <begin position="21"/>
        <end position="47"/>
    </location>
</feature>
<sequence>MASTMSVASASLWAEQWPELTGRRSSDDGVNEEDRPKPDDFKTDVGGRRFVGGSDAEDPEHLDPPDSPRSGVANKGSGAQGGSKAQDDVGMDPDDEDLSDDDALSKIPACYYQSADKGSDAASGGGRAPKVGPSLIPEEEGLFYQSGKGSEKKSIAQSVSQASLSADCEDGDGHGAKMVEEMQDTSVTIEEGSMAEELSVWDAYQEGWMIQFRRSLSPSEFNLWMEMRDICGNVVWSGGEDQISWSLGVEMSSSGSSSGGDVKLQQLAPCSNPQHVGECGFKRIARRMK</sequence>
<comment type="caution">
    <text evidence="2">The sequence shown here is derived from an EMBL/GenBank/DDBJ whole genome shotgun (WGS) entry which is preliminary data.</text>
</comment>
<gene>
    <name evidence="2" type="ORF">GUJ93_ZPchr0005g14231</name>
</gene>
<proteinExistence type="predicted"/>
<name>A0A8J5S3L1_ZIZPA</name>
<evidence type="ECO:0000313" key="2">
    <source>
        <dbReference type="EMBL" id="KAG8067571.1"/>
    </source>
</evidence>
<feature type="region of interest" description="Disordered" evidence="1">
    <location>
        <begin position="1"/>
        <end position="136"/>
    </location>
</feature>
<dbReference type="EMBL" id="JAAALK010000284">
    <property type="protein sequence ID" value="KAG8067571.1"/>
    <property type="molecule type" value="Genomic_DNA"/>
</dbReference>
<protein>
    <submittedName>
        <fullName evidence="2">Uncharacterized protein</fullName>
    </submittedName>
</protein>
<feature type="compositionally biased region" description="Acidic residues" evidence="1">
    <location>
        <begin position="89"/>
        <end position="102"/>
    </location>
</feature>
<organism evidence="2 3">
    <name type="scientific">Zizania palustris</name>
    <name type="common">Northern wild rice</name>
    <dbReference type="NCBI Taxonomy" id="103762"/>
    <lineage>
        <taxon>Eukaryota</taxon>
        <taxon>Viridiplantae</taxon>
        <taxon>Streptophyta</taxon>
        <taxon>Embryophyta</taxon>
        <taxon>Tracheophyta</taxon>
        <taxon>Spermatophyta</taxon>
        <taxon>Magnoliopsida</taxon>
        <taxon>Liliopsida</taxon>
        <taxon>Poales</taxon>
        <taxon>Poaceae</taxon>
        <taxon>BOP clade</taxon>
        <taxon>Oryzoideae</taxon>
        <taxon>Oryzeae</taxon>
        <taxon>Zizaniinae</taxon>
        <taxon>Zizania</taxon>
    </lineage>
</organism>
<accession>A0A8J5S3L1</accession>
<reference evidence="2" key="1">
    <citation type="journal article" date="2021" name="bioRxiv">
        <title>Whole Genome Assembly and Annotation of Northern Wild Rice, Zizania palustris L., Supports a Whole Genome Duplication in the Zizania Genus.</title>
        <authorList>
            <person name="Haas M."/>
            <person name="Kono T."/>
            <person name="Macchietto M."/>
            <person name="Millas R."/>
            <person name="McGilp L."/>
            <person name="Shao M."/>
            <person name="Duquette J."/>
            <person name="Hirsch C.N."/>
            <person name="Kimball J."/>
        </authorList>
    </citation>
    <scope>NUCLEOTIDE SEQUENCE</scope>
    <source>
        <tissue evidence="2">Fresh leaf tissue</tissue>
    </source>
</reference>
<keyword evidence="3" id="KW-1185">Reference proteome</keyword>
<dbReference type="Proteomes" id="UP000729402">
    <property type="component" value="Unassembled WGS sequence"/>
</dbReference>
<reference evidence="2" key="2">
    <citation type="submission" date="2021-02" db="EMBL/GenBank/DDBJ databases">
        <authorList>
            <person name="Kimball J.A."/>
            <person name="Haas M.W."/>
            <person name="Macchietto M."/>
            <person name="Kono T."/>
            <person name="Duquette J."/>
            <person name="Shao M."/>
        </authorList>
    </citation>
    <scope>NUCLEOTIDE SEQUENCE</scope>
    <source>
        <tissue evidence="2">Fresh leaf tissue</tissue>
    </source>
</reference>
<dbReference type="AlphaFoldDB" id="A0A8J5S3L1"/>
<evidence type="ECO:0000313" key="3">
    <source>
        <dbReference type="Proteomes" id="UP000729402"/>
    </source>
</evidence>